<feature type="non-terminal residue" evidence="1">
    <location>
        <position position="73"/>
    </location>
</feature>
<reference evidence="1 2" key="1">
    <citation type="journal article" date="2018" name="Front. Plant Sci.">
        <title>Red Clover (Trifolium pratense) and Zigzag Clover (T. medium) - A Picture of Genomic Similarities and Differences.</title>
        <authorList>
            <person name="Dluhosova J."/>
            <person name="Istvanek J."/>
            <person name="Nedelnik J."/>
            <person name="Repkova J."/>
        </authorList>
    </citation>
    <scope>NUCLEOTIDE SEQUENCE [LARGE SCALE GENOMIC DNA]</scope>
    <source>
        <strain evidence="2">cv. 10/8</strain>
        <tissue evidence="1">Leaf</tissue>
    </source>
</reference>
<name>A0A392V9S0_9FABA</name>
<comment type="caution">
    <text evidence="1">The sequence shown here is derived from an EMBL/GenBank/DDBJ whole genome shotgun (WGS) entry which is preliminary data.</text>
</comment>
<accession>A0A392V9S0</accession>
<keyword evidence="2" id="KW-1185">Reference proteome</keyword>
<feature type="non-terminal residue" evidence="1">
    <location>
        <position position="1"/>
    </location>
</feature>
<dbReference type="Proteomes" id="UP000265520">
    <property type="component" value="Unassembled WGS sequence"/>
</dbReference>
<proteinExistence type="predicted"/>
<protein>
    <submittedName>
        <fullName evidence="1">Chloroplast protein import component Toc159</fullName>
    </submittedName>
</protein>
<sequence length="73" mass="8250">SHVDNEVVEEADSSVDRVIEVDDGRHVEAAVDHHVDREIDDLVSDTREESMLFGGSDSANKYLEELQRHMRAS</sequence>
<evidence type="ECO:0000313" key="1">
    <source>
        <dbReference type="EMBL" id="MCI83605.1"/>
    </source>
</evidence>
<organism evidence="1 2">
    <name type="scientific">Trifolium medium</name>
    <dbReference type="NCBI Taxonomy" id="97028"/>
    <lineage>
        <taxon>Eukaryota</taxon>
        <taxon>Viridiplantae</taxon>
        <taxon>Streptophyta</taxon>
        <taxon>Embryophyta</taxon>
        <taxon>Tracheophyta</taxon>
        <taxon>Spermatophyta</taxon>
        <taxon>Magnoliopsida</taxon>
        <taxon>eudicotyledons</taxon>
        <taxon>Gunneridae</taxon>
        <taxon>Pentapetalae</taxon>
        <taxon>rosids</taxon>
        <taxon>fabids</taxon>
        <taxon>Fabales</taxon>
        <taxon>Fabaceae</taxon>
        <taxon>Papilionoideae</taxon>
        <taxon>50 kb inversion clade</taxon>
        <taxon>NPAAA clade</taxon>
        <taxon>Hologalegina</taxon>
        <taxon>IRL clade</taxon>
        <taxon>Trifolieae</taxon>
        <taxon>Trifolium</taxon>
    </lineage>
</organism>
<dbReference type="EMBL" id="LXQA011070894">
    <property type="protein sequence ID" value="MCI83605.1"/>
    <property type="molecule type" value="Genomic_DNA"/>
</dbReference>
<dbReference type="AlphaFoldDB" id="A0A392V9S0"/>
<evidence type="ECO:0000313" key="2">
    <source>
        <dbReference type="Proteomes" id="UP000265520"/>
    </source>
</evidence>